<accession>A0ABM8TF13</accession>
<feature type="domain" description="HTH marR-type" evidence="2">
    <location>
        <begin position="61"/>
        <end position="123"/>
    </location>
</feature>
<evidence type="ECO:0000313" key="3">
    <source>
        <dbReference type="EMBL" id="CAG2141558.1"/>
    </source>
</evidence>
<dbReference type="Pfam" id="PF13463">
    <property type="entry name" value="HTH_27"/>
    <property type="match status" value="1"/>
</dbReference>
<comment type="caution">
    <text evidence="3">The sequence shown here is derived from an EMBL/GenBank/DDBJ whole genome shotgun (WGS) entry which is preliminary data.</text>
</comment>
<proteinExistence type="predicted"/>
<dbReference type="EMBL" id="CAJPVI010000010">
    <property type="protein sequence ID" value="CAG2141558.1"/>
    <property type="molecule type" value="Genomic_DNA"/>
</dbReference>
<name>A0ABM8TF13_9BURK</name>
<evidence type="ECO:0000313" key="4">
    <source>
        <dbReference type="Proteomes" id="UP000672657"/>
    </source>
</evidence>
<dbReference type="InterPro" id="IPR000835">
    <property type="entry name" value="HTH_MarR-typ"/>
</dbReference>
<keyword evidence="1" id="KW-0175">Coiled coil</keyword>
<organism evidence="3 4">
    <name type="scientific">Cupriavidus numazuensis</name>
    <dbReference type="NCBI Taxonomy" id="221992"/>
    <lineage>
        <taxon>Bacteria</taxon>
        <taxon>Pseudomonadati</taxon>
        <taxon>Pseudomonadota</taxon>
        <taxon>Betaproteobacteria</taxon>
        <taxon>Burkholderiales</taxon>
        <taxon>Burkholderiaceae</taxon>
        <taxon>Cupriavidus</taxon>
    </lineage>
</organism>
<keyword evidence="4" id="KW-1185">Reference proteome</keyword>
<protein>
    <recommendedName>
        <fullName evidence="2">HTH marR-type domain-containing protein</fullName>
    </recommendedName>
</protein>
<reference evidence="3 4" key="1">
    <citation type="submission" date="2021-03" db="EMBL/GenBank/DDBJ databases">
        <authorList>
            <person name="Peeters C."/>
        </authorList>
    </citation>
    <scope>NUCLEOTIDE SEQUENCE [LARGE SCALE GENOMIC DNA]</scope>
    <source>
        <strain evidence="3 4">LMG 26411</strain>
    </source>
</reference>
<dbReference type="SUPFAM" id="SSF46785">
    <property type="entry name" value="Winged helix' DNA-binding domain"/>
    <property type="match status" value="1"/>
</dbReference>
<evidence type="ECO:0000256" key="1">
    <source>
        <dbReference type="SAM" id="Coils"/>
    </source>
</evidence>
<gene>
    <name evidence="3" type="ORF">LMG26411_02080</name>
</gene>
<dbReference type="Gene3D" id="1.10.10.10">
    <property type="entry name" value="Winged helix-like DNA-binding domain superfamily/Winged helix DNA-binding domain"/>
    <property type="match status" value="1"/>
</dbReference>
<feature type="coiled-coil region" evidence="1">
    <location>
        <begin position="156"/>
        <end position="183"/>
    </location>
</feature>
<evidence type="ECO:0000259" key="2">
    <source>
        <dbReference type="Pfam" id="PF13463"/>
    </source>
</evidence>
<dbReference type="InterPro" id="IPR036388">
    <property type="entry name" value="WH-like_DNA-bd_sf"/>
</dbReference>
<dbReference type="Proteomes" id="UP000672657">
    <property type="component" value="Unassembled WGS sequence"/>
</dbReference>
<dbReference type="InterPro" id="IPR036390">
    <property type="entry name" value="WH_DNA-bd_sf"/>
</dbReference>
<sequence length="184" mass="21419">MTKPEQESEKSERAAQQHRWHLATDDFGVEITDLEYAVMRVYQSFLRWQSECLAAVTGINLSGQENTLLHIIRMHDRPKTIRDLAQMTNRQDIPNIQYDLRKLLKAGLIDKYGTARTGIYYVTTEQGVRVCEDFAKLRSEILLESARPEFDSKPDAGNITSRLEQLEKVYESATREITTFHRRR</sequence>